<gene>
    <name evidence="4" type="ordered locus">Cyagr_3278</name>
</gene>
<dbReference type="KEGG" id="cgc:Cyagr_3278"/>
<organism evidence="4 5">
    <name type="scientific">Cyanobium gracile (strain ATCC 27147 / PCC 6307)</name>
    <dbReference type="NCBI Taxonomy" id="292564"/>
    <lineage>
        <taxon>Bacteria</taxon>
        <taxon>Bacillati</taxon>
        <taxon>Cyanobacteriota</taxon>
        <taxon>Cyanophyceae</taxon>
        <taxon>Synechococcales</taxon>
        <taxon>Prochlorococcaceae</taxon>
        <taxon>Cyanobium</taxon>
    </lineage>
</organism>
<dbReference type="Proteomes" id="UP000010388">
    <property type="component" value="Chromosome"/>
</dbReference>
<dbReference type="eggNOG" id="ENOG50346R3">
    <property type="taxonomic scope" value="Bacteria"/>
</dbReference>
<keyword evidence="2" id="KW-0812">Transmembrane</keyword>
<feature type="signal peptide" evidence="3">
    <location>
        <begin position="1"/>
        <end position="24"/>
    </location>
</feature>
<evidence type="ECO:0000313" key="5">
    <source>
        <dbReference type="Proteomes" id="UP000010388"/>
    </source>
</evidence>
<evidence type="ECO:0000313" key="4">
    <source>
        <dbReference type="EMBL" id="AFY30352.1"/>
    </source>
</evidence>
<evidence type="ECO:0000256" key="1">
    <source>
        <dbReference type="SAM" id="MobiDB-lite"/>
    </source>
</evidence>
<sequence>MARRFVFLALLGGAAAFMAPVAWAHGIQSTLDYLPSAAGGTLELESHFSSGDPARDATVRLLPPDGGEAIAIGKTGPDGRLTFTLPPGARNDWEIQVDAGPGHRDYLSPDDAGRLPAPGSLTGDAGGPVRRLNRWSGPLPWALTGLALIGGLGLAARRGKRS</sequence>
<feature type="chain" id="PRO_5003933739" evidence="3">
    <location>
        <begin position="25"/>
        <end position="162"/>
    </location>
</feature>
<protein>
    <submittedName>
        <fullName evidence="4">Uncharacterized protein</fullName>
    </submittedName>
</protein>
<keyword evidence="2" id="KW-0472">Membrane</keyword>
<dbReference type="HOGENOM" id="CLU_1632639_0_0_3"/>
<dbReference type="STRING" id="292564.Cyagr_3278"/>
<dbReference type="AlphaFoldDB" id="K9PAH6"/>
<feature type="region of interest" description="Disordered" evidence="1">
    <location>
        <begin position="108"/>
        <end position="128"/>
    </location>
</feature>
<dbReference type="OrthoDB" id="7873998at2"/>
<reference evidence="5" key="1">
    <citation type="journal article" date="2013" name="Proc. Natl. Acad. Sci. U.S.A.">
        <title>Improving the coverage of the cyanobacterial phylum using diversity-driven genome sequencing.</title>
        <authorList>
            <person name="Shih P.M."/>
            <person name="Wu D."/>
            <person name="Latifi A."/>
            <person name="Axen S.D."/>
            <person name="Fewer D.P."/>
            <person name="Talla E."/>
            <person name="Calteau A."/>
            <person name="Cai F."/>
            <person name="Tandeau de Marsac N."/>
            <person name="Rippka R."/>
            <person name="Herdman M."/>
            <person name="Sivonen K."/>
            <person name="Coursin T."/>
            <person name="Laurent T."/>
            <person name="Goodwin L."/>
            <person name="Nolan M."/>
            <person name="Davenport K.W."/>
            <person name="Han C.S."/>
            <person name="Rubin E.M."/>
            <person name="Eisen J.A."/>
            <person name="Woyke T."/>
            <person name="Gugger M."/>
            <person name="Kerfeld C.A."/>
        </authorList>
    </citation>
    <scope>NUCLEOTIDE SEQUENCE [LARGE SCALE GENOMIC DNA]</scope>
    <source>
        <strain evidence="5">ATCC 27147 / PCC 6307</strain>
    </source>
</reference>
<accession>K9PAH6</accession>
<keyword evidence="3" id="KW-0732">Signal</keyword>
<keyword evidence="2" id="KW-1133">Transmembrane helix</keyword>
<dbReference type="EMBL" id="CP003495">
    <property type="protein sequence ID" value="AFY30352.1"/>
    <property type="molecule type" value="Genomic_DNA"/>
</dbReference>
<feature type="transmembrane region" description="Helical" evidence="2">
    <location>
        <begin position="139"/>
        <end position="156"/>
    </location>
</feature>
<dbReference type="RefSeq" id="WP_015110785.1">
    <property type="nucleotide sequence ID" value="NC_019675.1"/>
</dbReference>
<evidence type="ECO:0000256" key="2">
    <source>
        <dbReference type="SAM" id="Phobius"/>
    </source>
</evidence>
<evidence type="ECO:0000256" key="3">
    <source>
        <dbReference type="SAM" id="SignalP"/>
    </source>
</evidence>
<proteinExistence type="predicted"/>
<name>K9PAH6_CYAGP</name>